<gene>
    <name evidence="12" type="ORF">CCHLO57077_00015758</name>
</gene>
<dbReference type="GO" id="GO:0004609">
    <property type="term" value="F:phosphatidylserine decarboxylase activity"/>
    <property type="evidence" value="ECO:0007669"/>
    <property type="project" value="UniProtKB-EC"/>
</dbReference>
<dbReference type="Proteomes" id="UP001160390">
    <property type="component" value="Unassembled WGS sequence"/>
</dbReference>
<evidence type="ECO:0000256" key="10">
    <source>
        <dbReference type="ARBA" id="ARBA00023317"/>
    </source>
</evidence>
<evidence type="ECO:0000256" key="9">
    <source>
        <dbReference type="ARBA" id="ARBA00023264"/>
    </source>
</evidence>
<comment type="caution">
    <text evidence="12">The sequence shown here is derived from an EMBL/GenBank/DDBJ whole genome shotgun (WGS) entry which is preliminary data.</text>
</comment>
<proteinExistence type="predicted"/>
<comment type="pathway">
    <text evidence="2">Lipid metabolism.</text>
</comment>
<evidence type="ECO:0000256" key="6">
    <source>
        <dbReference type="ARBA" id="ARBA00023098"/>
    </source>
</evidence>
<comment type="pathway">
    <text evidence="11">Phospholipid metabolism; phosphatidylethanolamine biosynthesis.</text>
</comment>
<dbReference type="NCBIfam" id="TIGR00163">
    <property type="entry name" value="PS_decarb"/>
    <property type="match status" value="1"/>
</dbReference>
<dbReference type="InterPro" id="IPR003817">
    <property type="entry name" value="PS_Dcarbxylase"/>
</dbReference>
<evidence type="ECO:0000256" key="8">
    <source>
        <dbReference type="ARBA" id="ARBA00023239"/>
    </source>
</evidence>
<evidence type="ECO:0000256" key="5">
    <source>
        <dbReference type="ARBA" id="ARBA00022793"/>
    </source>
</evidence>
<evidence type="ECO:0000313" key="12">
    <source>
        <dbReference type="EMBL" id="CAI6067134.1"/>
    </source>
</evidence>
<dbReference type="EC" id="4.1.1.65" evidence="3"/>
<keyword evidence="13" id="KW-1185">Reference proteome</keyword>
<dbReference type="GO" id="GO:0046474">
    <property type="term" value="P:glycerophospholipid biosynthetic process"/>
    <property type="evidence" value="ECO:0007669"/>
    <property type="project" value="UniProtKB-ARBA"/>
</dbReference>
<keyword evidence="5" id="KW-0210">Decarboxylase</keyword>
<keyword evidence="10" id="KW-0670">Pyruvate</keyword>
<keyword evidence="4" id="KW-0444">Lipid biosynthesis</keyword>
<evidence type="ECO:0000256" key="3">
    <source>
        <dbReference type="ARBA" id="ARBA00012243"/>
    </source>
</evidence>
<evidence type="ECO:0000256" key="11">
    <source>
        <dbReference type="ARBA" id="ARBA00024326"/>
    </source>
</evidence>
<keyword evidence="6" id="KW-0443">Lipid metabolism</keyword>
<accession>A0AA35LTA6</accession>
<dbReference type="EMBL" id="CABFNP030000627">
    <property type="protein sequence ID" value="CAI6067134.1"/>
    <property type="molecule type" value="Genomic_DNA"/>
</dbReference>
<dbReference type="InterPro" id="IPR033177">
    <property type="entry name" value="PSD-B"/>
</dbReference>
<dbReference type="Pfam" id="PF02666">
    <property type="entry name" value="PS_Dcarbxylase"/>
    <property type="match status" value="1"/>
</dbReference>
<evidence type="ECO:0000256" key="4">
    <source>
        <dbReference type="ARBA" id="ARBA00022516"/>
    </source>
</evidence>
<evidence type="ECO:0000256" key="1">
    <source>
        <dbReference type="ARBA" id="ARBA00001928"/>
    </source>
</evidence>
<comment type="cofactor">
    <cofactor evidence="1">
        <name>pyruvate</name>
        <dbReference type="ChEBI" id="CHEBI:15361"/>
    </cofactor>
</comment>
<evidence type="ECO:0000256" key="2">
    <source>
        <dbReference type="ARBA" id="ARBA00005189"/>
    </source>
</evidence>
<sequence length="277" mass="30811">MTKVDTTQATGIYTHNRTIKQGEKEGTLESKKDINRFVEEFGIAMNEYEPSDINEYSTFEDFFVRAHKDGSRPIHGPSNPAHAVVAADSRVVAYESVAEAKHLWIKGKNFSISTPVMDTDLGSQLDGAAVASFRLSPQDYHRYHSPVSGKVKVFRSIPGDYYQVDVIALQRDVDILTRNRRVYLAIETKCFGDVFFVAIGATNVGSVKFQQIDAKVAKGDELGHFQFGGSSIIVAFQNGQTSFDQDLLDLSKQRIQVAVETGMSLGPFYFGYDPPFE</sequence>
<evidence type="ECO:0000313" key="13">
    <source>
        <dbReference type="Proteomes" id="UP001160390"/>
    </source>
</evidence>
<protein>
    <recommendedName>
        <fullName evidence="3">phosphatidylserine decarboxylase</fullName>
        <ecNumber evidence="3">4.1.1.65</ecNumber>
    </recommendedName>
</protein>
<reference evidence="12" key="1">
    <citation type="submission" date="2023-01" db="EMBL/GenBank/DDBJ databases">
        <authorList>
            <person name="Piombo E."/>
        </authorList>
    </citation>
    <scope>NUCLEOTIDE SEQUENCE</scope>
</reference>
<dbReference type="PANTHER" id="PTHR10067">
    <property type="entry name" value="PHOSPHATIDYLSERINE DECARBOXYLASE"/>
    <property type="match status" value="1"/>
</dbReference>
<keyword evidence="7" id="KW-0594">Phospholipid biosynthesis</keyword>
<organism evidence="12 13">
    <name type="scientific">Clonostachys chloroleuca</name>
    <dbReference type="NCBI Taxonomy" id="1926264"/>
    <lineage>
        <taxon>Eukaryota</taxon>
        <taxon>Fungi</taxon>
        <taxon>Dikarya</taxon>
        <taxon>Ascomycota</taxon>
        <taxon>Pezizomycotina</taxon>
        <taxon>Sordariomycetes</taxon>
        <taxon>Hypocreomycetidae</taxon>
        <taxon>Hypocreales</taxon>
        <taxon>Bionectriaceae</taxon>
        <taxon>Clonostachys</taxon>
    </lineage>
</organism>
<dbReference type="PANTHER" id="PTHR10067:SF11">
    <property type="entry name" value="PHOSPHATIDYLSERINE DECARBOXYLASE"/>
    <property type="match status" value="1"/>
</dbReference>
<evidence type="ECO:0000256" key="7">
    <source>
        <dbReference type="ARBA" id="ARBA00023209"/>
    </source>
</evidence>
<keyword evidence="8" id="KW-0456">Lyase</keyword>
<keyword evidence="9" id="KW-1208">Phospholipid metabolism</keyword>
<dbReference type="AlphaFoldDB" id="A0AA35LTA6"/>
<name>A0AA35LTA6_9HYPO</name>